<comment type="caution">
    <text evidence="1">The sequence shown here is derived from an EMBL/GenBank/DDBJ whole genome shotgun (WGS) entry which is preliminary data.</text>
</comment>
<evidence type="ECO:0000313" key="2">
    <source>
        <dbReference type="Proteomes" id="UP000260814"/>
    </source>
</evidence>
<reference evidence="1 2" key="1">
    <citation type="submission" date="2018-08" db="EMBL/GenBank/DDBJ databases">
        <title>A genome reference for cultivated species of the human gut microbiota.</title>
        <authorList>
            <person name="Zou Y."/>
            <person name="Xue W."/>
            <person name="Luo G."/>
        </authorList>
    </citation>
    <scope>NUCLEOTIDE SEQUENCE [LARGE SCALE GENOMIC DNA]</scope>
    <source>
        <strain evidence="1 2">OM06-2</strain>
    </source>
</reference>
<proteinExistence type="predicted"/>
<protein>
    <submittedName>
        <fullName evidence="1">Uncharacterized protein</fullName>
    </submittedName>
</protein>
<dbReference type="RefSeq" id="WP_117701193.1">
    <property type="nucleotide sequence ID" value="NZ_CATWOP010000036.1"/>
</dbReference>
<sequence length="355" mass="40138">MSTVQKELRKIAGELSPADIEFCKEETQKIADLSPKMFAKVFSVLYIVDLLGAEKAGKIRIARLKMNRKPKVKAVESLVETILEVGAQIMCVIIPATVAVRFGFAVTDFEGNPIPENELSRTVVIIDGQTRYSAIQEIRKESPDMELQLYAYFPLHWIALDTMLQAINLKVFTWMNSDFMTGVLGNTSIDKDTKSALEYIQMLESRGYNYTSACEWVTLTKGIVRKTPLVKAMSEANPNLSYLYSESGMAIHKAALEKFSGANENALKNKTIPELVIEKWCTACKEMSQKDATKYIISFIEGIGNDDLREMVSPSEYKRGCGKKKEVFVKEQFERSYQTFQETNPLKPEQNEKDL</sequence>
<name>A0A3E4ZB94_9BACT</name>
<organism evidence="1 2">
    <name type="scientific">Phocaeicola plebeius</name>
    <dbReference type="NCBI Taxonomy" id="310297"/>
    <lineage>
        <taxon>Bacteria</taxon>
        <taxon>Pseudomonadati</taxon>
        <taxon>Bacteroidota</taxon>
        <taxon>Bacteroidia</taxon>
        <taxon>Bacteroidales</taxon>
        <taxon>Bacteroidaceae</taxon>
        <taxon>Phocaeicola</taxon>
    </lineage>
</organism>
<dbReference type="Proteomes" id="UP000260814">
    <property type="component" value="Unassembled WGS sequence"/>
</dbReference>
<accession>A0A3E4ZB94</accession>
<dbReference type="EMBL" id="QSTW01000004">
    <property type="protein sequence ID" value="RGM92360.1"/>
    <property type="molecule type" value="Genomic_DNA"/>
</dbReference>
<gene>
    <name evidence="1" type="ORF">DXB87_05460</name>
</gene>
<dbReference type="AlphaFoldDB" id="A0A3E4ZB94"/>
<evidence type="ECO:0000313" key="1">
    <source>
        <dbReference type="EMBL" id="RGM92360.1"/>
    </source>
</evidence>